<sequence length="95" mass="10338">MPDENKTHQLTSLRTILSTGSPLVAPQFDYVYQHIKKDVALCSISGGSDIISCFALGNPIKPIYRGELQCIGLGLAVNIFNEQGEPIINHKGELV</sequence>
<dbReference type="AlphaFoldDB" id="X1E3Q1"/>
<reference evidence="1" key="1">
    <citation type="journal article" date="2014" name="Front. Microbiol.">
        <title>High frequency of phylogenetically diverse reductive dehalogenase-homologous genes in deep subseafloor sedimentary metagenomes.</title>
        <authorList>
            <person name="Kawai M."/>
            <person name="Futagami T."/>
            <person name="Toyoda A."/>
            <person name="Takaki Y."/>
            <person name="Nishi S."/>
            <person name="Hori S."/>
            <person name="Arai W."/>
            <person name="Tsubouchi T."/>
            <person name="Morono Y."/>
            <person name="Uchiyama I."/>
            <person name="Ito T."/>
            <person name="Fujiyama A."/>
            <person name="Inagaki F."/>
            <person name="Takami H."/>
        </authorList>
    </citation>
    <scope>NUCLEOTIDE SEQUENCE</scope>
    <source>
        <strain evidence="1">Expedition CK06-06</strain>
    </source>
</reference>
<organism evidence="1">
    <name type="scientific">marine sediment metagenome</name>
    <dbReference type="NCBI Taxonomy" id="412755"/>
    <lineage>
        <taxon>unclassified sequences</taxon>
        <taxon>metagenomes</taxon>
        <taxon>ecological metagenomes</taxon>
    </lineage>
</organism>
<name>X1E3Q1_9ZZZZ</name>
<proteinExistence type="predicted"/>
<dbReference type="SUPFAM" id="SSF56801">
    <property type="entry name" value="Acetyl-CoA synthetase-like"/>
    <property type="match status" value="1"/>
</dbReference>
<dbReference type="GO" id="GO:0030729">
    <property type="term" value="F:acetoacetate-CoA ligase activity"/>
    <property type="evidence" value="ECO:0007669"/>
    <property type="project" value="TreeGrafter"/>
</dbReference>
<comment type="caution">
    <text evidence="1">The sequence shown here is derived from an EMBL/GenBank/DDBJ whole genome shotgun (WGS) entry which is preliminary data.</text>
</comment>
<accession>X1E3Q1</accession>
<evidence type="ECO:0000313" key="1">
    <source>
        <dbReference type="EMBL" id="GAH11814.1"/>
    </source>
</evidence>
<protein>
    <submittedName>
        <fullName evidence="1">Uncharacterized protein</fullName>
    </submittedName>
</protein>
<feature type="non-terminal residue" evidence="1">
    <location>
        <position position="95"/>
    </location>
</feature>
<gene>
    <name evidence="1" type="ORF">S01H4_58031</name>
</gene>
<dbReference type="EMBL" id="BART01033853">
    <property type="protein sequence ID" value="GAH11814.1"/>
    <property type="molecule type" value="Genomic_DNA"/>
</dbReference>
<dbReference type="Gene3D" id="3.40.50.12780">
    <property type="entry name" value="N-terminal domain of ligase-like"/>
    <property type="match status" value="1"/>
</dbReference>
<dbReference type="PANTHER" id="PTHR42921:SF1">
    <property type="entry name" value="ACETOACETYL-COA SYNTHETASE"/>
    <property type="match status" value="1"/>
</dbReference>
<dbReference type="PANTHER" id="PTHR42921">
    <property type="entry name" value="ACETOACETYL-COA SYNTHETASE"/>
    <property type="match status" value="1"/>
</dbReference>
<dbReference type="InterPro" id="IPR042099">
    <property type="entry name" value="ANL_N_sf"/>
</dbReference>